<dbReference type="PANTHER" id="PTHR10887">
    <property type="entry name" value="DNA2/NAM7 HELICASE FAMILY"/>
    <property type="match status" value="1"/>
</dbReference>
<evidence type="ECO:0000259" key="10">
    <source>
        <dbReference type="PROSITE" id="PS51981"/>
    </source>
</evidence>
<dbReference type="CDD" id="cd18808">
    <property type="entry name" value="SF1_C_Upf1"/>
    <property type="match status" value="1"/>
</dbReference>
<evidence type="ECO:0000256" key="5">
    <source>
        <dbReference type="ARBA" id="ARBA00022771"/>
    </source>
</evidence>
<keyword evidence="7" id="KW-0862">Zinc</keyword>
<sequence length="1579" mass="174103">MQNVLFCSVAAARRPSAAENSDPADGEPPQPPPAQPTLWGDRRRASVPLHLADPAEHNIASALQWPVDGLNGGNRALVLVEFPGVLLASFQATLATLQDMFRAPQLPFVDLLVPDDTKNGEALSIPPPQYARRPGFAFDLREITTNHDHAQPPLWFRPGDADLDAHVRRLVDSSSLDPSQARAVLESLSRELALIEGPPGTGKSYTGEAIIKTLLATNRNRNGTEAGLGPILLVCYTNHALDQLMEHLHRGGVEGMIRIGGQSQSDVLQDINLRVVARDARKTAIEMDQIRACKRLVETGKQRMHHLLGQLQRCHSAEGLREYLKEHHGTSYSAIFGDGDDDGDGDGDDDNEDVWVQVGRRRHNHPSSRLGRWLHGGGSRTETTTTSPRENNVALEEAELSDVVLEETETNPWSLSPRERERLYRHWQERHRRTLADQILAAHEAWRSARAQMDCVHREVDGRCLRQAQVIGVTTTGLARHVELLRKLRCKVVVCEEAGEVLEAHLLTALLPSVEHAILIGDHLQLRPQIQDYSLQTVNPAGAKYALDVSLFERLVRPFADHTPALPYSTLLTQRRMHPDIARLVRETLYPDLEDAVAVARYPPVAGMRQRLFWLHHEHEEQGRNSSGSGDDPTSTSVSNEWEAAMALELVAYLTRQGAYKPGDIAVLVPYLAQLRLLRRVFEGRFEVLLNDRDAGDLEEEADEPDAPEPGTSVGEEARPPKAPLAKASLSRSVRLATVDNFQGEEAQVVVVSLVRSNRENRPGFLRVSNRINVLLSRARHGLFILGNAHTAAAVDMWARVLRILKENKPGSFGTALELRCARHPEARLLVREPGDFARLAPDGGCHLPCDRRLDCGHRCAGRCHADHLHRVFRCVEPCSRRRRGGGCDHPCPRECGQPCEDNCSLLLRDLDLPLPCGHRVTSAPCWQAQDPSSIQCRVLVEKTVPGCGHVVSVACHVNVEGPDYACLAECAAVLPCGHQCRQKCILCQPARSHPTHDETTTPPPAPPPVMHGPCRAICGRGYTTCKHTCQEACHDGVGCPPCRAPCEVRCSHSRCPKRCHEPCAVCAEEDCSSRCPHSQCSLPCAAPCDWVPCSRRCEKTLACGHQCPSLCGETCPDVKFCQTCAPSDVRGTVVDLLEMREYSEVNLDEEPCLFLACGHIFTRTTLDGQMDLSQHYTLSAEGHPVAVAPASRRSSVDPVKLCPECRGPLRSLSRYGRIIRQAMLDELTKRYVAWSHTEFTLLGSALLDARSQLGSSSSSSRPAQELLPTAGGRAGQLDIRGSPSDVVRVVSEWTGHGYFRSVLVVRRRIEAYARKVRVEEQPLWRVAELVAHARRNQSAGGADMPPVDESQLQTSGSVKAAALLLRCDLFVLTEFMRLWQTVRDAQAAIQMDLSGHKERCAALIAAAEKQSRHQHTVEGYVFLAQCCTLERCVQPHDGAGSAASDARRRNADLQHEAQGALETARRVSRQYPATTEAVQCDIEATAKMVQGLGFYAPVSDEELRSIYHAVGFSTGHWYECENGHLFVVGECGMPMELARCHECGRPVGGQNHDPAHGVRRAHELEEMATGVRAVDLDA</sequence>
<evidence type="ECO:0000256" key="7">
    <source>
        <dbReference type="ARBA" id="ARBA00022833"/>
    </source>
</evidence>
<dbReference type="Proteomes" id="UP001586593">
    <property type="component" value="Unassembled WGS sequence"/>
</dbReference>
<feature type="compositionally biased region" description="Low complexity" evidence="9">
    <location>
        <begin position="380"/>
        <end position="389"/>
    </location>
</feature>
<dbReference type="Gene3D" id="3.40.50.300">
    <property type="entry name" value="P-loop containing nucleotide triphosphate hydrolases"/>
    <property type="match status" value="3"/>
</dbReference>
<evidence type="ECO:0000313" key="11">
    <source>
        <dbReference type="EMBL" id="KAL1846495.1"/>
    </source>
</evidence>
<evidence type="ECO:0000256" key="3">
    <source>
        <dbReference type="ARBA" id="ARBA00022723"/>
    </source>
</evidence>
<evidence type="ECO:0000256" key="4">
    <source>
        <dbReference type="ARBA" id="ARBA00022737"/>
    </source>
</evidence>
<dbReference type="PROSITE" id="PS51981">
    <property type="entry name" value="ZF_RZ"/>
    <property type="match status" value="1"/>
</dbReference>
<organism evidence="11 12">
    <name type="scientific">Phialemonium thermophilum</name>
    <dbReference type="NCBI Taxonomy" id="223376"/>
    <lineage>
        <taxon>Eukaryota</taxon>
        <taxon>Fungi</taxon>
        <taxon>Dikarya</taxon>
        <taxon>Ascomycota</taxon>
        <taxon>Pezizomycotina</taxon>
        <taxon>Sordariomycetes</taxon>
        <taxon>Sordariomycetidae</taxon>
        <taxon>Cephalothecales</taxon>
        <taxon>Cephalothecaceae</taxon>
        <taxon>Phialemonium</taxon>
    </lineage>
</organism>
<dbReference type="InterPro" id="IPR041677">
    <property type="entry name" value="DNA2/NAM7_AAA_11"/>
</dbReference>
<evidence type="ECO:0000313" key="12">
    <source>
        <dbReference type="Proteomes" id="UP001586593"/>
    </source>
</evidence>
<feature type="domain" description="RZ-type" evidence="10">
    <location>
        <begin position="1499"/>
        <end position="1571"/>
    </location>
</feature>
<name>A0ABR3VW20_9PEZI</name>
<keyword evidence="4" id="KW-0677">Repeat</keyword>
<feature type="region of interest" description="Disordered" evidence="9">
    <location>
        <begin position="696"/>
        <end position="726"/>
    </location>
</feature>
<keyword evidence="5" id="KW-0863">Zinc-finger</keyword>
<dbReference type="SUPFAM" id="SSF52540">
    <property type="entry name" value="P-loop containing nucleoside triphosphate hydrolases"/>
    <property type="match status" value="1"/>
</dbReference>
<keyword evidence="8" id="KW-0391">Immunity</keyword>
<protein>
    <recommendedName>
        <fullName evidence="10">RZ-type domain-containing protein</fullName>
    </recommendedName>
</protein>
<keyword evidence="12" id="KW-1185">Reference proteome</keyword>
<dbReference type="CDD" id="cd06008">
    <property type="entry name" value="NF-X1-zinc-finger"/>
    <property type="match status" value="1"/>
</dbReference>
<reference evidence="11 12" key="1">
    <citation type="journal article" date="2024" name="Commun. Biol.">
        <title>Comparative genomic analysis of thermophilic fungi reveals convergent evolutionary adaptations and gene losses.</title>
        <authorList>
            <person name="Steindorff A.S."/>
            <person name="Aguilar-Pontes M.V."/>
            <person name="Robinson A.J."/>
            <person name="Andreopoulos B."/>
            <person name="LaButti K."/>
            <person name="Kuo A."/>
            <person name="Mondo S."/>
            <person name="Riley R."/>
            <person name="Otillar R."/>
            <person name="Haridas S."/>
            <person name="Lipzen A."/>
            <person name="Grimwood J."/>
            <person name="Schmutz J."/>
            <person name="Clum A."/>
            <person name="Reid I.D."/>
            <person name="Moisan M.C."/>
            <person name="Butler G."/>
            <person name="Nguyen T.T.M."/>
            <person name="Dewar K."/>
            <person name="Conant G."/>
            <person name="Drula E."/>
            <person name="Henrissat B."/>
            <person name="Hansel C."/>
            <person name="Singer S."/>
            <person name="Hutchinson M.I."/>
            <person name="de Vries R.P."/>
            <person name="Natvig D.O."/>
            <person name="Powell A.J."/>
            <person name="Tsang A."/>
            <person name="Grigoriev I.V."/>
        </authorList>
    </citation>
    <scope>NUCLEOTIDE SEQUENCE [LARGE SCALE GENOMIC DNA]</scope>
    <source>
        <strain evidence="11 12">ATCC 24622</strain>
    </source>
</reference>
<dbReference type="Pfam" id="PF20173">
    <property type="entry name" value="ZnF_RZ-type"/>
    <property type="match status" value="1"/>
</dbReference>
<dbReference type="InterPro" id="IPR041679">
    <property type="entry name" value="DNA2/NAM7-like_C"/>
</dbReference>
<dbReference type="EMBL" id="JAZHXJ010001031">
    <property type="protein sequence ID" value="KAL1846495.1"/>
    <property type="molecule type" value="Genomic_DNA"/>
</dbReference>
<dbReference type="InterPro" id="IPR047187">
    <property type="entry name" value="SF1_C_Upf1"/>
</dbReference>
<keyword evidence="2" id="KW-0963">Cytoplasm</keyword>
<keyword evidence="3" id="KW-0479">Metal-binding</keyword>
<feature type="compositionally biased region" description="Acidic residues" evidence="9">
    <location>
        <begin position="697"/>
        <end position="707"/>
    </location>
</feature>
<keyword evidence="6" id="KW-0067">ATP-binding</keyword>
<dbReference type="Pfam" id="PF13087">
    <property type="entry name" value="AAA_12"/>
    <property type="match status" value="1"/>
</dbReference>
<evidence type="ECO:0000256" key="9">
    <source>
        <dbReference type="SAM" id="MobiDB-lite"/>
    </source>
</evidence>
<keyword evidence="6" id="KW-0347">Helicase</keyword>
<dbReference type="InterPro" id="IPR027417">
    <property type="entry name" value="P-loop_NTPase"/>
</dbReference>
<feature type="region of interest" description="Disordered" evidence="9">
    <location>
        <begin position="361"/>
        <end position="389"/>
    </location>
</feature>
<dbReference type="InterPro" id="IPR000967">
    <property type="entry name" value="Znf_NFX1"/>
</dbReference>
<dbReference type="SMART" id="SM00438">
    <property type="entry name" value="ZnF_NFX"/>
    <property type="match status" value="5"/>
</dbReference>
<gene>
    <name evidence="11" type="ORF">VTK73DRAFT_279</name>
</gene>
<feature type="region of interest" description="Disordered" evidence="9">
    <location>
        <begin position="1254"/>
        <end position="1278"/>
    </location>
</feature>
<keyword evidence="6" id="KW-0378">Hydrolase</keyword>
<evidence type="ECO:0000256" key="1">
    <source>
        <dbReference type="ARBA" id="ARBA00004496"/>
    </source>
</evidence>
<dbReference type="Pfam" id="PF13086">
    <property type="entry name" value="AAA_11"/>
    <property type="match status" value="1"/>
</dbReference>
<feature type="compositionally biased region" description="Pro residues" evidence="9">
    <location>
        <begin position="26"/>
        <end position="35"/>
    </location>
</feature>
<accession>A0ABR3VW20</accession>
<evidence type="ECO:0000256" key="6">
    <source>
        <dbReference type="ARBA" id="ARBA00022806"/>
    </source>
</evidence>
<comment type="subcellular location">
    <subcellularLocation>
        <location evidence="1">Cytoplasm</location>
    </subcellularLocation>
</comment>
<evidence type="ECO:0000256" key="8">
    <source>
        <dbReference type="ARBA" id="ARBA00022859"/>
    </source>
</evidence>
<keyword evidence="6" id="KW-0547">Nucleotide-binding</keyword>
<comment type="caution">
    <text evidence="11">The sequence shown here is derived from an EMBL/GenBank/DDBJ whole genome shotgun (WGS) entry which is preliminary data.</text>
</comment>
<dbReference type="PANTHER" id="PTHR10887:SF445">
    <property type="entry name" value="NFX1-TYPE ZINC FINGER-CONTAINING PROTEIN 1"/>
    <property type="match status" value="1"/>
</dbReference>
<evidence type="ECO:0000256" key="2">
    <source>
        <dbReference type="ARBA" id="ARBA00022490"/>
    </source>
</evidence>
<dbReference type="InterPro" id="IPR046439">
    <property type="entry name" value="ZF_RZ_dom"/>
</dbReference>
<feature type="region of interest" description="Disordered" evidence="9">
    <location>
        <begin position="13"/>
        <end position="40"/>
    </location>
</feature>
<proteinExistence type="predicted"/>
<dbReference type="InterPro" id="IPR045055">
    <property type="entry name" value="DNA2/NAM7-like"/>
</dbReference>